<name>A0A2R6PVS6_9APHY</name>
<proteinExistence type="predicted"/>
<comment type="caution">
    <text evidence="1">The sequence shown here is derived from an EMBL/GenBank/DDBJ whole genome shotgun (WGS) entry which is preliminary data.</text>
</comment>
<sequence length="58" mass="6347">MDSEDIQPPYDIRVIGDIGTGEAGKIGKLHPDKCGIPNTGYAWGFYAGIKLENKLKRV</sequence>
<dbReference type="Proteomes" id="UP000186601">
    <property type="component" value="Unassembled WGS sequence"/>
</dbReference>
<organism evidence="1 2">
    <name type="scientific">Hermanssonia centrifuga</name>
    <dbReference type="NCBI Taxonomy" id="98765"/>
    <lineage>
        <taxon>Eukaryota</taxon>
        <taxon>Fungi</taxon>
        <taxon>Dikarya</taxon>
        <taxon>Basidiomycota</taxon>
        <taxon>Agaricomycotina</taxon>
        <taxon>Agaricomycetes</taxon>
        <taxon>Polyporales</taxon>
        <taxon>Meruliaceae</taxon>
        <taxon>Hermanssonia</taxon>
    </lineage>
</organism>
<evidence type="ECO:0000313" key="1">
    <source>
        <dbReference type="EMBL" id="PSR97375.1"/>
    </source>
</evidence>
<dbReference type="AlphaFoldDB" id="A0A2R6PVS6"/>
<protein>
    <submittedName>
        <fullName evidence="1">Uncharacterized protein</fullName>
    </submittedName>
</protein>
<reference evidence="1 2" key="1">
    <citation type="submission" date="2018-02" db="EMBL/GenBank/DDBJ databases">
        <title>Genome sequence of the basidiomycete white-rot fungus Phlebia centrifuga.</title>
        <authorList>
            <person name="Granchi Z."/>
            <person name="Peng M."/>
            <person name="de Vries R.P."/>
            <person name="Hilden K."/>
            <person name="Makela M.R."/>
            <person name="Grigoriev I."/>
            <person name="Riley R."/>
        </authorList>
    </citation>
    <scope>NUCLEOTIDE SEQUENCE [LARGE SCALE GENOMIC DNA]</scope>
    <source>
        <strain evidence="1 2">FBCC195</strain>
    </source>
</reference>
<evidence type="ECO:0000313" key="2">
    <source>
        <dbReference type="Proteomes" id="UP000186601"/>
    </source>
</evidence>
<accession>A0A2R6PVS6</accession>
<keyword evidence="2" id="KW-1185">Reference proteome</keyword>
<gene>
    <name evidence="1" type="ORF">PHLCEN_2v4332</name>
</gene>
<dbReference type="EMBL" id="MLYV02000439">
    <property type="protein sequence ID" value="PSR97375.1"/>
    <property type="molecule type" value="Genomic_DNA"/>
</dbReference>